<dbReference type="SUPFAM" id="SSF49785">
    <property type="entry name" value="Galactose-binding domain-like"/>
    <property type="match status" value="1"/>
</dbReference>
<sequence>MIFGLRRNDRTNELLHVVDNGWTTATTEYGEDLDNVAADVSIAGKTTVSGGTQSVVSSGSTPNASPQGLNFASTATTAGSYIDFKLNVTKAGVYRIQVAAKVNANRGIGQWYVDGVKTGPVWDQRMENGQVLAAEKIGFFTLGDVTFETAGEKTLRFEFQGGSNKVINTDRFIMTPVSEVSGQTPGIAITGEASLDVNQAVTLHAAITGLHAFYASGDYVKWFVESQRATNGRNKVISIVANGLDVLVTGVNPGTARLKAMSTVNAKVFNYYDVVVTQANVITSITPVNVTTVAGIAPVLPATVTAFYTDGTTAQLGVTWDGVNAASYAQAGTFDVSGYTAFADATDIAGYAADAIALMQSAGIIEGSDGKFMPLAQATRAQAAVIIQRLVKLNQ</sequence>
<dbReference type="Proteomes" id="UP000838821">
    <property type="component" value="Unassembled WGS sequence"/>
</dbReference>
<evidence type="ECO:0000313" key="2">
    <source>
        <dbReference type="EMBL" id="CAH1203754.1"/>
    </source>
</evidence>
<dbReference type="PROSITE" id="PS51272">
    <property type="entry name" value="SLH"/>
    <property type="match status" value="1"/>
</dbReference>
<dbReference type="Pfam" id="PF00395">
    <property type="entry name" value="SLH"/>
    <property type="match status" value="1"/>
</dbReference>
<gene>
    <name evidence="2" type="ORF">PAECIP111891_02415</name>
</gene>
<dbReference type="Gene3D" id="2.60.120.260">
    <property type="entry name" value="Galactose-binding domain-like"/>
    <property type="match status" value="1"/>
</dbReference>
<dbReference type="InterPro" id="IPR008979">
    <property type="entry name" value="Galactose-bd-like_sf"/>
</dbReference>
<evidence type="ECO:0000313" key="3">
    <source>
        <dbReference type="Proteomes" id="UP000838821"/>
    </source>
</evidence>
<organism evidence="2 3">
    <name type="scientific">Paenibacillus allorhizoplanae</name>
    <dbReference type="NCBI Taxonomy" id="2905648"/>
    <lineage>
        <taxon>Bacteria</taxon>
        <taxon>Bacillati</taxon>
        <taxon>Bacillota</taxon>
        <taxon>Bacilli</taxon>
        <taxon>Bacillales</taxon>
        <taxon>Paenibacillaceae</taxon>
        <taxon>Paenibacillus</taxon>
    </lineage>
</organism>
<protein>
    <recommendedName>
        <fullName evidence="1">SLH domain-containing protein</fullName>
    </recommendedName>
</protein>
<name>A0ABN8G9V3_9BACL</name>
<dbReference type="EMBL" id="CAKMMW010000005">
    <property type="protein sequence ID" value="CAH1203754.1"/>
    <property type="molecule type" value="Genomic_DNA"/>
</dbReference>
<reference evidence="2" key="1">
    <citation type="submission" date="2022-01" db="EMBL/GenBank/DDBJ databases">
        <authorList>
            <person name="Criscuolo A."/>
        </authorList>
    </citation>
    <scope>NUCLEOTIDE SEQUENCE</scope>
    <source>
        <strain evidence="2">CIP111891</strain>
    </source>
</reference>
<dbReference type="InterPro" id="IPR011081">
    <property type="entry name" value="Big_4"/>
</dbReference>
<accession>A0ABN8G9V3</accession>
<feature type="domain" description="SLH" evidence="1">
    <location>
        <begin position="339"/>
        <end position="395"/>
    </location>
</feature>
<dbReference type="RefSeq" id="WP_236287330.1">
    <property type="nucleotide sequence ID" value="NZ_CAKMMW010000005.1"/>
</dbReference>
<proteinExistence type="predicted"/>
<evidence type="ECO:0000259" key="1">
    <source>
        <dbReference type="PROSITE" id="PS51272"/>
    </source>
</evidence>
<dbReference type="Pfam" id="PF07532">
    <property type="entry name" value="Big_4"/>
    <property type="match status" value="1"/>
</dbReference>
<keyword evidence="3" id="KW-1185">Reference proteome</keyword>
<comment type="caution">
    <text evidence="2">The sequence shown here is derived from an EMBL/GenBank/DDBJ whole genome shotgun (WGS) entry which is preliminary data.</text>
</comment>
<dbReference type="InterPro" id="IPR001119">
    <property type="entry name" value="SLH_dom"/>
</dbReference>